<evidence type="ECO:0000313" key="2">
    <source>
        <dbReference type="EMBL" id="KDQ51621.1"/>
    </source>
</evidence>
<dbReference type="EMBL" id="KL197746">
    <property type="protein sequence ID" value="KDQ51621.1"/>
    <property type="molecule type" value="Genomic_DNA"/>
</dbReference>
<feature type="domain" description="DUF4470" evidence="1">
    <location>
        <begin position="187"/>
        <end position="261"/>
    </location>
</feature>
<dbReference type="Proteomes" id="UP000027265">
    <property type="component" value="Unassembled WGS sequence"/>
</dbReference>
<reference evidence="3" key="1">
    <citation type="journal article" date="2014" name="Proc. Natl. Acad. Sci. U.S.A.">
        <title>Extensive sampling of basidiomycete genomes demonstrates inadequacy of the white-rot/brown-rot paradigm for wood decay fungi.</title>
        <authorList>
            <person name="Riley R."/>
            <person name="Salamov A.A."/>
            <person name="Brown D.W."/>
            <person name="Nagy L.G."/>
            <person name="Floudas D."/>
            <person name="Held B.W."/>
            <person name="Levasseur A."/>
            <person name="Lombard V."/>
            <person name="Morin E."/>
            <person name="Otillar R."/>
            <person name="Lindquist E.A."/>
            <person name="Sun H."/>
            <person name="LaButti K.M."/>
            <person name="Schmutz J."/>
            <person name="Jabbour D."/>
            <person name="Luo H."/>
            <person name="Baker S.E."/>
            <person name="Pisabarro A.G."/>
            <person name="Walton J.D."/>
            <person name="Blanchette R.A."/>
            <person name="Henrissat B."/>
            <person name="Martin F."/>
            <person name="Cullen D."/>
            <person name="Hibbett D.S."/>
            <person name="Grigoriev I.V."/>
        </authorList>
    </citation>
    <scope>NUCLEOTIDE SEQUENCE [LARGE SCALE GENOMIC DNA]</scope>
    <source>
        <strain evidence="3">MUCL 33604</strain>
    </source>
</reference>
<evidence type="ECO:0000259" key="1">
    <source>
        <dbReference type="Pfam" id="PF14737"/>
    </source>
</evidence>
<name>A0A067PMS0_9AGAM</name>
<sequence length="901" mass="102040">MYSKAEELAPSDPIYPSNLSAALFEVGDYVGCSDAIFRCWNKMTDRSNQSLLLRLSLRLAKSLCHGVCDGSITYPVTDDKDHVITALRAIALAQVPPLQEQICAWNDWTTTQDDRIDPMAGAKKARMRLADFPKFKSQAYVDLLYDLSPFFAYQPSTSGQDHIMSIIDDWGRDHPNPLKLEGLDHRTLSNIAFLFGGVGDARHVFGSLIGLHKAFDRLSKAKRESFQAHITLLDIHPTALARDLCLLMLLHEMTDETKDAVALSEISATIFYVIKTMDDLCSRLSATPTLLPHWLHVDSRCVSPVLKVFQYWNTLEGKKNCVEMLRHHPFNDLVDSSMTGTNSPADIIAAKDAKRQEYDRYFDAMTEAKLRELFKIPPTVAPSVARIAIAKIREDMVEKAVEQAMGGSSSKEDELWFDKIWYSATKTFLPPPELWSRHPGLDGFRQKRKESRDHVNQSWVPNVTLFYHDPTGYPDVNLDPFELIEGMRVFNNRFQLAPTLRRSQEDGYPFYHSTAFFDSVTQALKGLSGRIQLEVLLGDLDRETEMMQLQADSTRPPEFPRSFSRIWLSNVPDYIHGPLTVAQHCVPVLQSNPKLKATAASNCMLNSGVWESGDDFIYTYTLLLPAEVPRYLGCDVVEKEIQFGLTQLAKRDFPRPLSELASRAELKTWLTRTLLHTIVPGTSLRRPCKILLPNNLVAFLKLLVHLRAVGFPGHWLSDFLQTVLSDTLVTDLSPYRGKFPIPSSDRHRRVNSRRVVLNPWLPDFESVLAITRKALPFAVSSPTSLPKSPDDIGQYRATVAFVPLLMQSDGSPYDSVHCLLFVKSGLDPADMISEIPLILEGQRPQHSESVYILTAPEFIDVPNRMVRWRMSRERMAGMRRESWSMVVYRADVVHPGMFFLP</sequence>
<organism evidence="2 3">
    <name type="scientific">Jaapia argillacea MUCL 33604</name>
    <dbReference type="NCBI Taxonomy" id="933084"/>
    <lineage>
        <taxon>Eukaryota</taxon>
        <taxon>Fungi</taxon>
        <taxon>Dikarya</taxon>
        <taxon>Basidiomycota</taxon>
        <taxon>Agaricomycotina</taxon>
        <taxon>Agaricomycetes</taxon>
        <taxon>Agaricomycetidae</taxon>
        <taxon>Jaapiales</taxon>
        <taxon>Jaapiaceae</taxon>
        <taxon>Jaapia</taxon>
    </lineage>
</organism>
<dbReference type="AlphaFoldDB" id="A0A067PMS0"/>
<evidence type="ECO:0000313" key="3">
    <source>
        <dbReference type="Proteomes" id="UP000027265"/>
    </source>
</evidence>
<dbReference type="STRING" id="933084.A0A067PMS0"/>
<accession>A0A067PMS0</accession>
<protein>
    <recommendedName>
        <fullName evidence="1">DUF4470 domain-containing protein</fullName>
    </recommendedName>
</protein>
<dbReference type="HOGENOM" id="CLU_017710_0_0_1"/>
<keyword evidence="3" id="KW-1185">Reference proteome</keyword>
<dbReference type="InParanoid" id="A0A067PMS0"/>
<dbReference type="Pfam" id="PF14737">
    <property type="entry name" value="DUF4470"/>
    <property type="match status" value="1"/>
</dbReference>
<gene>
    <name evidence="2" type="ORF">JAAARDRAFT_704064</name>
</gene>
<dbReference type="OrthoDB" id="2423701at2759"/>
<proteinExistence type="predicted"/>
<dbReference type="InterPro" id="IPR027974">
    <property type="entry name" value="DUF4470"/>
</dbReference>